<accession>A0AAD3P4Z5</accession>
<sequence length="125" mass="14193">MARLNRAQHLAALKSENENLRTLNSRLLQDSMEKKQEIINLLESNKSIECELAHTRGEMADLVAELEAIRLASRVNTAKMFEMNLELEALRRSVAGERKKCFWTVAFSGTAIFAVAVSFIYFSSR</sequence>
<evidence type="ECO:0000256" key="1">
    <source>
        <dbReference type="SAM" id="Phobius"/>
    </source>
</evidence>
<feature type="transmembrane region" description="Helical" evidence="1">
    <location>
        <begin position="101"/>
        <end position="122"/>
    </location>
</feature>
<dbReference type="EMBL" id="BSYO01000001">
    <property type="protein sequence ID" value="GMG99685.1"/>
    <property type="molecule type" value="Genomic_DNA"/>
</dbReference>
<organism evidence="2 3">
    <name type="scientific">Nepenthes gracilis</name>
    <name type="common">Slender pitcher plant</name>
    <dbReference type="NCBI Taxonomy" id="150966"/>
    <lineage>
        <taxon>Eukaryota</taxon>
        <taxon>Viridiplantae</taxon>
        <taxon>Streptophyta</taxon>
        <taxon>Embryophyta</taxon>
        <taxon>Tracheophyta</taxon>
        <taxon>Spermatophyta</taxon>
        <taxon>Magnoliopsida</taxon>
        <taxon>eudicotyledons</taxon>
        <taxon>Gunneridae</taxon>
        <taxon>Pentapetalae</taxon>
        <taxon>Caryophyllales</taxon>
        <taxon>Nepenthaceae</taxon>
        <taxon>Nepenthes</taxon>
    </lineage>
</organism>
<dbReference type="Proteomes" id="UP001279734">
    <property type="component" value="Unassembled WGS sequence"/>
</dbReference>
<keyword evidence="1" id="KW-0812">Transmembrane</keyword>
<keyword evidence="1" id="KW-0472">Membrane</keyword>
<keyword evidence="1" id="KW-1133">Transmembrane helix</keyword>
<name>A0AAD3P4Z5_NEPGR</name>
<evidence type="ECO:0000313" key="3">
    <source>
        <dbReference type="Proteomes" id="UP001279734"/>
    </source>
</evidence>
<protein>
    <submittedName>
        <fullName evidence="2">Uncharacterized protein</fullName>
    </submittedName>
</protein>
<comment type="caution">
    <text evidence="2">The sequence shown here is derived from an EMBL/GenBank/DDBJ whole genome shotgun (WGS) entry which is preliminary data.</text>
</comment>
<reference evidence="2" key="1">
    <citation type="submission" date="2023-05" db="EMBL/GenBank/DDBJ databases">
        <title>Nepenthes gracilis genome sequencing.</title>
        <authorList>
            <person name="Fukushima K."/>
        </authorList>
    </citation>
    <scope>NUCLEOTIDE SEQUENCE</scope>
    <source>
        <strain evidence="2">SING2019-196</strain>
    </source>
</reference>
<keyword evidence="3" id="KW-1185">Reference proteome</keyword>
<proteinExistence type="predicted"/>
<evidence type="ECO:0000313" key="2">
    <source>
        <dbReference type="EMBL" id="GMG99685.1"/>
    </source>
</evidence>
<dbReference type="AlphaFoldDB" id="A0AAD3P4Z5"/>
<gene>
    <name evidence="2" type="ORF">Nepgr_001525</name>
</gene>